<dbReference type="Proteomes" id="UP000282028">
    <property type="component" value="Unassembled WGS sequence"/>
</dbReference>
<keyword evidence="8" id="KW-1185">Reference proteome</keyword>
<evidence type="ECO:0000256" key="5">
    <source>
        <dbReference type="ARBA" id="ARBA00048348"/>
    </source>
</evidence>
<comment type="catalytic activity">
    <reaction evidence="5">
        <text>hydrogencarbonate + H(+) = CO2 + H2O</text>
        <dbReference type="Rhea" id="RHEA:10748"/>
        <dbReference type="ChEBI" id="CHEBI:15377"/>
        <dbReference type="ChEBI" id="CHEBI:15378"/>
        <dbReference type="ChEBI" id="CHEBI:16526"/>
        <dbReference type="ChEBI" id="CHEBI:17544"/>
        <dbReference type="EC" id="4.2.1.1"/>
    </reaction>
</comment>
<evidence type="ECO:0000256" key="1">
    <source>
        <dbReference type="ARBA" id="ARBA00006217"/>
    </source>
</evidence>
<keyword evidence="4 6" id="KW-0862">Zinc</keyword>
<dbReference type="Gene3D" id="3.40.1050.10">
    <property type="entry name" value="Carbonic anhydrase"/>
    <property type="match status" value="1"/>
</dbReference>
<protein>
    <recommendedName>
        <fullName evidence="2">carbonic anhydrase</fullName>
        <ecNumber evidence="2">4.2.1.1</ecNumber>
    </recommendedName>
</protein>
<proteinExistence type="inferred from homology"/>
<comment type="cofactor">
    <cofactor evidence="6">
        <name>Zn(2+)</name>
        <dbReference type="ChEBI" id="CHEBI:29105"/>
    </cofactor>
    <text evidence="6">Binds 1 zinc ion per subunit.</text>
</comment>
<dbReference type="PANTHER" id="PTHR43175">
    <property type="entry name" value="CARBONIC ANHYDRASE"/>
    <property type="match status" value="1"/>
</dbReference>
<evidence type="ECO:0000256" key="4">
    <source>
        <dbReference type="ARBA" id="ARBA00022833"/>
    </source>
</evidence>
<dbReference type="EMBL" id="RHHR01000010">
    <property type="protein sequence ID" value="RNB75456.1"/>
    <property type="molecule type" value="Genomic_DNA"/>
</dbReference>
<gene>
    <name evidence="7" type="ORF">EDM52_07670</name>
</gene>
<evidence type="ECO:0000313" key="8">
    <source>
        <dbReference type="Proteomes" id="UP000282028"/>
    </source>
</evidence>
<comment type="caution">
    <text evidence="7">The sequence shown here is derived from an EMBL/GenBank/DDBJ whole genome shotgun (WGS) entry which is preliminary data.</text>
</comment>
<evidence type="ECO:0000256" key="3">
    <source>
        <dbReference type="ARBA" id="ARBA00022723"/>
    </source>
</evidence>
<feature type="binding site" evidence="6">
    <location>
        <position position="40"/>
    </location>
    <ligand>
        <name>Zn(2+)</name>
        <dbReference type="ChEBI" id="CHEBI:29105"/>
    </ligand>
</feature>
<dbReference type="InterPro" id="IPR001765">
    <property type="entry name" value="Carbonic_anhydrase"/>
</dbReference>
<dbReference type="EC" id="4.2.1.1" evidence="2"/>
<evidence type="ECO:0000256" key="2">
    <source>
        <dbReference type="ARBA" id="ARBA00012925"/>
    </source>
</evidence>
<organism evidence="7 8">
    <name type="scientific">Brevibacillus invocatus</name>
    <dbReference type="NCBI Taxonomy" id="173959"/>
    <lineage>
        <taxon>Bacteria</taxon>
        <taxon>Bacillati</taxon>
        <taxon>Bacillota</taxon>
        <taxon>Bacilli</taxon>
        <taxon>Bacillales</taxon>
        <taxon>Paenibacillaceae</taxon>
        <taxon>Brevibacillus</taxon>
    </lineage>
</organism>
<evidence type="ECO:0000256" key="6">
    <source>
        <dbReference type="PIRSR" id="PIRSR601765-1"/>
    </source>
</evidence>
<comment type="similarity">
    <text evidence="1">Belongs to the beta-class carbonic anhydrase family.</text>
</comment>
<evidence type="ECO:0000313" key="7">
    <source>
        <dbReference type="EMBL" id="RNB75456.1"/>
    </source>
</evidence>
<feature type="binding site" evidence="6">
    <location>
        <position position="38"/>
    </location>
    <ligand>
        <name>Zn(2+)</name>
        <dbReference type="ChEBI" id="CHEBI:29105"/>
    </ligand>
</feature>
<dbReference type="RefSeq" id="WP_122908417.1">
    <property type="nucleotide sequence ID" value="NZ_CBCSBE010000001.1"/>
</dbReference>
<dbReference type="PANTHER" id="PTHR43175:SF3">
    <property type="entry name" value="CARBON DISULFIDE HYDROLASE"/>
    <property type="match status" value="1"/>
</dbReference>
<dbReference type="SUPFAM" id="SSF53056">
    <property type="entry name" value="beta-carbonic anhydrase, cab"/>
    <property type="match status" value="1"/>
</dbReference>
<dbReference type="Pfam" id="PF00484">
    <property type="entry name" value="Pro_CA"/>
    <property type="match status" value="1"/>
</dbReference>
<keyword evidence="3 6" id="KW-0479">Metal-binding</keyword>
<dbReference type="AlphaFoldDB" id="A0A3M8CI48"/>
<reference evidence="7 8" key="1">
    <citation type="submission" date="2018-10" db="EMBL/GenBank/DDBJ databases">
        <title>Phylogenomics of Brevibacillus.</title>
        <authorList>
            <person name="Dunlap C."/>
        </authorList>
    </citation>
    <scope>NUCLEOTIDE SEQUENCE [LARGE SCALE GENOMIC DNA]</scope>
    <source>
        <strain evidence="7 8">JCM 12215</strain>
    </source>
</reference>
<dbReference type="GO" id="GO:0008270">
    <property type="term" value="F:zinc ion binding"/>
    <property type="evidence" value="ECO:0007669"/>
    <property type="project" value="InterPro"/>
</dbReference>
<dbReference type="OrthoDB" id="9792260at2"/>
<dbReference type="CDD" id="cd03379">
    <property type="entry name" value="beta_CA_cladeD"/>
    <property type="match status" value="1"/>
</dbReference>
<dbReference type="GO" id="GO:0004089">
    <property type="term" value="F:carbonate dehydratase activity"/>
    <property type="evidence" value="ECO:0007669"/>
    <property type="project" value="UniProtKB-EC"/>
</dbReference>
<dbReference type="InterPro" id="IPR036874">
    <property type="entry name" value="Carbonic_anhydrase_sf"/>
</dbReference>
<dbReference type="SMART" id="SM00947">
    <property type="entry name" value="Pro_CA"/>
    <property type="match status" value="1"/>
</dbReference>
<name>A0A3M8CI48_9BACL</name>
<accession>A0A3M8CI48</accession>
<feature type="binding site" evidence="6">
    <location>
        <position position="99"/>
    </location>
    <ligand>
        <name>Zn(2+)</name>
        <dbReference type="ChEBI" id="CHEBI:29105"/>
    </ligand>
</feature>
<feature type="binding site" evidence="6">
    <location>
        <position position="96"/>
    </location>
    <ligand>
        <name>Zn(2+)</name>
        <dbReference type="ChEBI" id="CHEBI:29105"/>
    </ligand>
</feature>
<sequence length="194" mass="21699">MRNLDEILAFNREFVANRDYEKYQTTKFPDKRLVVLSCMDTRLEELLPKAMNMRNGDIKHVKSAGAVVSHPFGSIMRSIMVAIYELNAAEVMVIGHYDCGMSVIDSKSVMKKMAETGVGTDTISVLENAGIDLNKWLQGFECVDDSVKESVQTIKNHPLLPRDIPVHGLLIDPATGRLDVVINGYDQQKQEDAN</sequence>